<keyword evidence="2" id="KW-1185">Reference proteome</keyword>
<name>A0AAV5JYU2_9ROSI</name>
<evidence type="ECO:0000313" key="2">
    <source>
        <dbReference type="Proteomes" id="UP001054252"/>
    </source>
</evidence>
<accession>A0AAV5JYU2</accession>
<gene>
    <name evidence="1" type="ORF">SLEP1_g28041</name>
</gene>
<reference evidence="1 2" key="1">
    <citation type="journal article" date="2021" name="Commun. Biol.">
        <title>The genome of Shorea leprosula (Dipterocarpaceae) highlights the ecological relevance of drought in aseasonal tropical rainforests.</title>
        <authorList>
            <person name="Ng K.K.S."/>
            <person name="Kobayashi M.J."/>
            <person name="Fawcett J.A."/>
            <person name="Hatakeyama M."/>
            <person name="Paape T."/>
            <person name="Ng C.H."/>
            <person name="Ang C.C."/>
            <person name="Tnah L.H."/>
            <person name="Lee C.T."/>
            <person name="Nishiyama T."/>
            <person name="Sese J."/>
            <person name="O'Brien M.J."/>
            <person name="Copetti D."/>
            <person name="Mohd Noor M.I."/>
            <person name="Ong R.C."/>
            <person name="Putra M."/>
            <person name="Sireger I.Z."/>
            <person name="Indrioko S."/>
            <person name="Kosugi Y."/>
            <person name="Izuno A."/>
            <person name="Isagi Y."/>
            <person name="Lee S.L."/>
            <person name="Shimizu K.K."/>
        </authorList>
    </citation>
    <scope>NUCLEOTIDE SEQUENCE [LARGE SCALE GENOMIC DNA]</scope>
    <source>
        <strain evidence="1">214</strain>
    </source>
</reference>
<dbReference type="AlphaFoldDB" id="A0AAV5JYU2"/>
<protein>
    <submittedName>
        <fullName evidence="1">Uncharacterized protein</fullName>
    </submittedName>
</protein>
<sequence length="34" mass="4006">MQCPDQLTYNTMRLDKDEQMIKNQDTISGMCQPQ</sequence>
<organism evidence="1 2">
    <name type="scientific">Rubroshorea leprosula</name>
    <dbReference type="NCBI Taxonomy" id="152421"/>
    <lineage>
        <taxon>Eukaryota</taxon>
        <taxon>Viridiplantae</taxon>
        <taxon>Streptophyta</taxon>
        <taxon>Embryophyta</taxon>
        <taxon>Tracheophyta</taxon>
        <taxon>Spermatophyta</taxon>
        <taxon>Magnoliopsida</taxon>
        <taxon>eudicotyledons</taxon>
        <taxon>Gunneridae</taxon>
        <taxon>Pentapetalae</taxon>
        <taxon>rosids</taxon>
        <taxon>malvids</taxon>
        <taxon>Malvales</taxon>
        <taxon>Dipterocarpaceae</taxon>
        <taxon>Rubroshorea</taxon>
    </lineage>
</organism>
<dbReference type="Proteomes" id="UP001054252">
    <property type="component" value="Unassembled WGS sequence"/>
</dbReference>
<dbReference type="EMBL" id="BPVZ01000048">
    <property type="protein sequence ID" value="GKV17551.1"/>
    <property type="molecule type" value="Genomic_DNA"/>
</dbReference>
<proteinExistence type="predicted"/>
<evidence type="ECO:0000313" key="1">
    <source>
        <dbReference type="EMBL" id="GKV17551.1"/>
    </source>
</evidence>
<comment type="caution">
    <text evidence="1">The sequence shown here is derived from an EMBL/GenBank/DDBJ whole genome shotgun (WGS) entry which is preliminary data.</text>
</comment>